<organism evidence="1 2">
    <name type="scientific">Pontibacillus marinus BH030004 = DSM 16465</name>
    <dbReference type="NCBI Taxonomy" id="1385511"/>
    <lineage>
        <taxon>Bacteria</taxon>
        <taxon>Bacillati</taxon>
        <taxon>Bacillota</taxon>
        <taxon>Bacilli</taxon>
        <taxon>Bacillales</taxon>
        <taxon>Bacillaceae</taxon>
        <taxon>Pontibacillus</taxon>
    </lineage>
</organism>
<proteinExistence type="predicted"/>
<dbReference type="Proteomes" id="UP000030403">
    <property type="component" value="Unassembled WGS sequence"/>
</dbReference>
<dbReference type="AlphaFoldDB" id="A0A0A5HNE1"/>
<protein>
    <submittedName>
        <fullName evidence="1">Uncharacterized protein</fullName>
    </submittedName>
</protein>
<gene>
    <name evidence="1" type="ORF">N783_11410</name>
</gene>
<dbReference type="RefSeq" id="WP_154657300.1">
    <property type="nucleotide sequence ID" value="NZ_AULJ01000008.1"/>
</dbReference>
<reference evidence="1 2" key="1">
    <citation type="submission" date="2013-08" db="EMBL/GenBank/DDBJ databases">
        <authorList>
            <person name="Huang J."/>
            <person name="Wang G."/>
        </authorList>
    </citation>
    <scope>NUCLEOTIDE SEQUENCE [LARGE SCALE GENOMIC DNA]</scope>
    <source>
        <strain evidence="1 2">BH030004</strain>
    </source>
</reference>
<evidence type="ECO:0000313" key="2">
    <source>
        <dbReference type="Proteomes" id="UP000030403"/>
    </source>
</evidence>
<dbReference type="STRING" id="1385511.GCA_000425225_00879"/>
<evidence type="ECO:0000313" key="1">
    <source>
        <dbReference type="EMBL" id="KGX85157.1"/>
    </source>
</evidence>
<sequence length="45" mass="5338">MERLNSEKLQTILESLIDKTERYHIDTSEEMIEQLISQLGQFKAQ</sequence>
<accession>A0A0A5HNE1</accession>
<comment type="caution">
    <text evidence="1">The sequence shown here is derived from an EMBL/GenBank/DDBJ whole genome shotgun (WGS) entry which is preliminary data.</text>
</comment>
<name>A0A0A5HNE1_9BACI</name>
<keyword evidence="2" id="KW-1185">Reference proteome</keyword>
<dbReference type="EMBL" id="AVPF01000043">
    <property type="protein sequence ID" value="KGX85157.1"/>
    <property type="molecule type" value="Genomic_DNA"/>
</dbReference>